<protein>
    <submittedName>
        <fullName evidence="2">Uncharacterized protein LOC108632479</fullName>
    </submittedName>
</protein>
<dbReference type="PANTHER" id="PTHR46169:SF17">
    <property type="entry name" value="HAT C-TERMINAL DIMERISATION DOMAIN-CONTAINING PROTEIN"/>
    <property type="match status" value="1"/>
</dbReference>
<dbReference type="Proteomes" id="UP000694925">
    <property type="component" value="Unplaced"/>
</dbReference>
<dbReference type="AlphaFoldDB" id="A0AAJ7JG20"/>
<dbReference type="GeneID" id="108632479"/>
<proteinExistence type="predicted"/>
<name>A0AAJ7JG20_9HYME</name>
<dbReference type="InterPro" id="IPR052717">
    <property type="entry name" value="Vacuolar_transposase_reg"/>
</dbReference>
<gene>
    <name evidence="2" type="primary">LOC108632479</name>
</gene>
<dbReference type="GO" id="GO:0006357">
    <property type="term" value="P:regulation of transcription by RNA polymerase II"/>
    <property type="evidence" value="ECO:0007669"/>
    <property type="project" value="TreeGrafter"/>
</dbReference>
<dbReference type="PANTHER" id="PTHR46169">
    <property type="entry name" value="DNA REPLICATION-RELATED ELEMENT FACTOR, ISOFORM A"/>
    <property type="match status" value="1"/>
</dbReference>
<dbReference type="SUPFAM" id="SSF53098">
    <property type="entry name" value="Ribonuclease H-like"/>
    <property type="match status" value="1"/>
</dbReference>
<accession>A0AAJ7JG20</accession>
<organism evidence="1 2">
    <name type="scientific">Ceratina calcarata</name>
    <dbReference type="NCBI Taxonomy" id="156304"/>
    <lineage>
        <taxon>Eukaryota</taxon>
        <taxon>Metazoa</taxon>
        <taxon>Ecdysozoa</taxon>
        <taxon>Arthropoda</taxon>
        <taxon>Hexapoda</taxon>
        <taxon>Insecta</taxon>
        <taxon>Pterygota</taxon>
        <taxon>Neoptera</taxon>
        <taxon>Endopterygota</taxon>
        <taxon>Hymenoptera</taxon>
        <taxon>Apocrita</taxon>
        <taxon>Aculeata</taxon>
        <taxon>Apoidea</taxon>
        <taxon>Anthophila</taxon>
        <taxon>Apidae</taxon>
        <taxon>Ceratina</taxon>
        <taxon>Zadontomerus</taxon>
    </lineage>
</organism>
<evidence type="ECO:0000313" key="2">
    <source>
        <dbReference type="RefSeq" id="XP_017892603.1"/>
    </source>
</evidence>
<reference evidence="2" key="1">
    <citation type="submission" date="2025-08" db="UniProtKB">
        <authorList>
            <consortium name="RefSeq"/>
        </authorList>
    </citation>
    <scope>IDENTIFICATION</scope>
    <source>
        <tissue evidence="2">Whole body</tissue>
    </source>
</reference>
<dbReference type="KEGG" id="ccal:108632479"/>
<keyword evidence="1" id="KW-1185">Reference proteome</keyword>
<evidence type="ECO:0000313" key="1">
    <source>
        <dbReference type="Proteomes" id="UP000694925"/>
    </source>
</evidence>
<sequence length="218" mass="25551">MDFWTNNHTKTTFYTITAHYLKDWKLVNRILFTMEFPEHRKTVDNIKRELVTRFAELGISPRIMKKITFTTDQGSNIVKALKDNGNEPINCAAHLINCALKHGFKEDETEELTQVTCLLEQTKNIVAYMKRTGYVFRLPLTLHQKTEVRWNSKIKMVRSVVEQFTNIRQILEEVDQAERIEEYNLQQAEGLNEFLQPFEEAIVVLQVEKSPTLHLVPL</sequence>
<dbReference type="RefSeq" id="XP_017892603.1">
    <property type="nucleotide sequence ID" value="XM_018037114.1"/>
</dbReference>
<dbReference type="GO" id="GO:0005634">
    <property type="term" value="C:nucleus"/>
    <property type="evidence" value="ECO:0007669"/>
    <property type="project" value="TreeGrafter"/>
</dbReference>
<dbReference type="InterPro" id="IPR012337">
    <property type="entry name" value="RNaseH-like_sf"/>
</dbReference>